<dbReference type="RefSeq" id="WP_061917109.1">
    <property type="nucleotide sequence ID" value="NZ_JBEYBH010000005.1"/>
</dbReference>
<dbReference type="Proteomes" id="UP000053024">
    <property type="component" value="Unassembled WGS sequence"/>
</dbReference>
<keyword evidence="2" id="KW-1185">Reference proteome</keyword>
<name>A0A117RGI7_9ACTN</name>
<dbReference type="EMBL" id="LMWX01000007">
    <property type="protein sequence ID" value="KUN89503.1"/>
    <property type="molecule type" value="Genomic_DNA"/>
</dbReference>
<reference evidence="1 2" key="1">
    <citation type="submission" date="2015-10" db="EMBL/GenBank/DDBJ databases">
        <title>Draft genome sequence of Streptomyces bungoensis DSM 41781, type strain for the species Streptomyces bungoensis.</title>
        <authorList>
            <person name="Ruckert C."/>
            <person name="Winkler A."/>
            <person name="Kalinowski J."/>
            <person name="Kampfer P."/>
            <person name="Glaeser S."/>
        </authorList>
    </citation>
    <scope>NUCLEOTIDE SEQUENCE [LARGE SCALE GENOMIC DNA]</scope>
    <source>
        <strain evidence="1 2">DSM 41781</strain>
    </source>
</reference>
<organism evidence="1 2">
    <name type="scientific">Streptomyces bungoensis</name>
    <dbReference type="NCBI Taxonomy" id="285568"/>
    <lineage>
        <taxon>Bacteria</taxon>
        <taxon>Bacillati</taxon>
        <taxon>Actinomycetota</taxon>
        <taxon>Actinomycetes</taxon>
        <taxon>Kitasatosporales</taxon>
        <taxon>Streptomycetaceae</taxon>
        <taxon>Streptomyces</taxon>
    </lineage>
</organism>
<accession>A0A117RGI7</accession>
<dbReference type="AlphaFoldDB" id="A0A117RGI7"/>
<dbReference type="OrthoDB" id="2895671at2"/>
<comment type="caution">
    <text evidence="1">The sequence shown here is derived from an EMBL/GenBank/DDBJ whole genome shotgun (WGS) entry which is preliminary data.</text>
</comment>
<evidence type="ECO:0000313" key="2">
    <source>
        <dbReference type="Proteomes" id="UP000053024"/>
    </source>
</evidence>
<gene>
    <name evidence="1" type="ORF">AQJ66_04945</name>
</gene>
<protein>
    <submittedName>
        <fullName evidence="1">Uncharacterized protein</fullName>
    </submittedName>
</protein>
<proteinExistence type="predicted"/>
<sequence>MVRTCWTTTGVFTGRGGARTDEGGTLTGDLTVRTTWGGRQAEVAVQYSGTSEWFTLTGSPVPCDSRQDSRNLHQEVVEAVRAGGGATVPRHDRLGARR</sequence>
<evidence type="ECO:0000313" key="1">
    <source>
        <dbReference type="EMBL" id="KUN89503.1"/>
    </source>
</evidence>